<dbReference type="PROSITE" id="PS50125">
    <property type="entry name" value="GUANYLATE_CYCLASE_2"/>
    <property type="match status" value="1"/>
</dbReference>
<dbReference type="AlphaFoldDB" id="A0A6F9DEZ0"/>
<dbReference type="SUPFAM" id="SSF55073">
    <property type="entry name" value="Nucleotide cyclase"/>
    <property type="match status" value="1"/>
</dbReference>
<protein>
    <recommendedName>
        <fullName evidence="2">guanylate cyclase</fullName>
        <ecNumber evidence="2">4.6.1.2</ecNumber>
    </recommendedName>
</protein>
<dbReference type="PANTHER" id="PTHR45655">
    <property type="entry name" value="GUANYLATE CYCLASE SOLUBLE SUBUNIT BETA-2"/>
    <property type="match status" value="1"/>
</dbReference>
<evidence type="ECO:0000256" key="3">
    <source>
        <dbReference type="ARBA" id="ARBA00022490"/>
    </source>
</evidence>
<dbReference type="Pfam" id="PF00211">
    <property type="entry name" value="Guanylate_cyc"/>
    <property type="match status" value="1"/>
</dbReference>
<evidence type="ECO:0000256" key="4">
    <source>
        <dbReference type="ARBA" id="ARBA00022741"/>
    </source>
</evidence>
<dbReference type="FunFam" id="3.30.70.1230:FF:000007">
    <property type="entry name" value="Guanylate cyclase soluble subunit alpha-3"/>
    <property type="match status" value="1"/>
</dbReference>
<keyword evidence="4" id="KW-0547">Nucleotide-binding</keyword>
<dbReference type="FunFam" id="3.30.450.260:FF:000002">
    <property type="entry name" value="guanylate cyclase soluble subunit alpha-2"/>
    <property type="match status" value="1"/>
</dbReference>
<evidence type="ECO:0000256" key="7">
    <source>
        <dbReference type="ARBA" id="ARBA00023293"/>
    </source>
</evidence>
<accession>A0A6F9DEZ0</accession>
<dbReference type="Pfam" id="PF07701">
    <property type="entry name" value="HNOBA"/>
    <property type="match status" value="1"/>
</dbReference>
<feature type="compositionally biased region" description="Low complexity" evidence="10">
    <location>
        <begin position="19"/>
        <end position="32"/>
    </location>
</feature>
<dbReference type="GO" id="GO:0070482">
    <property type="term" value="P:response to oxygen levels"/>
    <property type="evidence" value="ECO:0007669"/>
    <property type="project" value="TreeGrafter"/>
</dbReference>
<dbReference type="InterPro" id="IPR038158">
    <property type="entry name" value="H-NOX_domain_sf"/>
</dbReference>
<feature type="domain" description="Guanylate cyclase" evidence="11">
    <location>
        <begin position="1000"/>
        <end position="1127"/>
    </location>
</feature>
<dbReference type="GO" id="GO:0020037">
    <property type="term" value="F:heme binding"/>
    <property type="evidence" value="ECO:0007669"/>
    <property type="project" value="InterPro"/>
</dbReference>
<keyword evidence="9" id="KW-0175">Coiled coil</keyword>
<feature type="region of interest" description="Disordered" evidence="10">
    <location>
        <begin position="403"/>
        <end position="469"/>
    </location>
</feature>
<dbReference type="EMBL" id="LR785651">
    <property type="protein sequence ID" value="CAB3251390.1"/>
    <property type="molecule type" value="mRNA"/>
</dbReference>
<evidence type="ECO:0000256" key="8">
    <source>
        <dbReference type="RuleBase" id="RU000405"/>
    </source>
</evidence>
<dbReference type="Gene3D" id="3.30.70.1230">
    <property type="entry name" value="Nucleotide cyclase"/>
    <property type="match status" value="1"/>
</dbReference>
<dbReference type="CDD" id="cd07302">
    <property type="entry name" value="CHD"/>
    <property type="match status" value="1"/>
</dbReference>
<feature type="compositionally biased region" description="Polar residues" evidence="10">
    <location>
        <begin position="733"/>
        <end position="747"/>
    </location>
</feature>
<feature type="region of interest" description="Disordered" evidence="10">
    <location>
        <begin position="727"/>
        <end position="774"/>
    </location>
</feature>
<dbReference type="GO" id="GO:0004383">
    <property type="term" value="F:guanylate cyclase activity"/>
    <property type="evidence" value="ECO:0007669"/>
    <property type="project" value="UniProtKB-EC"/>
</dbReference>
<evidence type="ECO:0000256" key="10">
    <source>
        <dbReference type="SAM" id="MobiDB-lite"/>
    </source>
</evidence>
<feature type="region of interest" description="Disordered" evidence="10">
    <location>
        <begin position="1"/>
        <end position="32"/>
    </location>
</feature>
<dbReference type="InterPro" id="IPR029787">
    <property type="entry name" value="Nucleotide_cyclase"/>
</dbReference>
<organism evidence="12">
    <name type="scientific">Phallusia mammillata</name>
    <dbReference type="NCBI Taxonomy" id="59560"/>
    <lineage>
        <taxon>Eukaryota</taxon>
        <taxon>Metazoa</taxon>
        <taxon>Chordata</taxon>
        <taxon>Tunicata</taxon>
        <taxon>Ascidiacea</taxon>
        <taxon>Phlebobranchia</taxon>
        <taxon>Ascidiidae</taxon>
        <taxon>Phallusia</taxon>
    </lineage>
</organism>
<evidence type="ECO:0000256" key="9">
    <source>
        <dbReference type="SAM" id="Coils"/>
    </source>
</evidence>
<dbReference type="Gene3D" id="6.10.250.780">
    <property type="match status" value="1"/>
</dbReference>
<comment type="subcellular location">
    <subcellularLocation>
        <location evidence="1">Cytoplasm</location>
    </subcellularLocation>
</comment>
<dbReference type="EC" id="4.6.1.2" evidence="2"/>
<dbReference type="InterPro" id="IPR018297">
    <property type="entry name" value="A/G_cyclase_CS"/>
</dbReference>
<dbReference type="InterPro" id="IPR001054">
    <property type="entry name" value="A/G_cyclase"/>
</dbReference>
<dbReference type="PROSITE" id="PS00452">
    <property type="entry name" value="GUANYLATE_CYCLASE_1"/>
    <property type="match status" value="1"/>
</dbReference>
<keyword evidence="7" id="KW-0141">cGMP biosynthesis</keyword>
<gene>
    <name evidence="12" type="primary">Gucy1a2</name>
</gene>
<dbReference type="InterPro" id="IPR042463">
    <property type="entry name" value="HNOB_dom_associated_sf"/>
</dbReference>
<evidence type="ECO:0000256" key="5">
    <source>
        <dbReference type="ARBA" id="ARBA00023134"/>
    </source>
</evidence>
<evidence type="ECO:0000256" key="6">
    <source>
        <dbReference type="ARBA" id="ARBA00023239"/>
    </source>
</evidence>
<dbReference type="SMART" id="SM00044">
    <property type="entry name" value="CYCc"/>
    <property type="match status" value="1"/>
</dbReference>
<evidence type="ECO:0000256" key="1">
    <source>
        <dbReference type="ARBA" id="ARBA00004496"/>
    </source>
</evidence>
<evidence type="ECO:0000313" key="12">
    <source>
        <dbReference type="EMBL" id="CAB3251390.1"/>
    </source>
</evidence>
<keyword evidence="6 8" id="KW-0456">Lyase</keyword>
<keyword evidence="5" id="KW-0342">GTP-binding</keyword>
<evidence type="ECO:0000259" key="11">
    <source>
        <dbReference type="PROSITE" id="PS50125"/>
    </source>
</evidence>
<sequence length="1206" mass="135419">MTLSVPQKCKHGKQKKVSSDSGYYSESRSNSGCTPPLCLNITPASNDESFDSKLRSSSKKASIDGLRECLLNITMPSELFMRRTFFRLLQQYDTDIYDRVRTLIKQRMQVDVGLDDPQRYNDKYPSFVNSPLHHRPIALRDNVLCSKFFDQRRILHMICCLAEIINTDFMLVARRFGKEMAAFLYHSHRNSISSIGNTLEKFINTIDGLTLHLLEVYNNSHTSCATMCSYRGDVDCRSVKRGHVLICFPANGCSETNTPEMSLKFSTPFRSMSLFVGGLIEEFGKLIFKVNVEVVCGSETAANILVDLAGYIDIHQRNASHNGRKDVNQSFDEISAGEGFGRIDEIYRNDVIVPVDQAADDRKCYSEAEANKRRRLGGTSGSLQQHGADNGVYRYVIRESRERTLPDTNDATQFSKHSPLWTDDSKHEQHSSGGEAISHTDAAGDSPGEETQQVKCQSARKRPLRGHLQASQTCTNLILDKDRISQEEESRSEKGLASPQRRYSVPGLRFSGAATQKVKVAADSPSRDICELHGNTQSETPAPVAKISSSLKAKLEGVQFPDTRREFTGDWSESNPQQVALHKSEHHKLVDIGSNTESMDGRKGGIGSRRQRILSSRVNEFAASDVSLGPLLEDFYADKVAYSRPAQPSNIYCKNSGFAMPRSVDFTSNGGDEITEHQDRLQLTGDEPGCPFSALRQNPGFWNYKMCKRRSQIDHNDLKKVERRFRERQVQQNGTNEFQDSMRNFSRISKPPTDADQEPLEKQTHKNESKRSNPSCRIGVATFCRAFPFHLVFNRQMHLLQVGTAILRVMDLKQAAQIVGGAKRGGVKAKFTDHFQITTPTVQKDLEFLGILELVNEPFTIQLKNKNVNRNSQDRHSSLMENMEIRGGMLFVKEQDCLLFMGSPNLHKLDELRGTGIFISDIPIHDATRDVILVGEQAKAQESLKRRMDKLRASLEENNNALEQERRLNVELLYSIFPADIAENLWLGKQVKARQLKDITMLFSDIVGFTSICSSCSPMEVISMLSNLYVQFDRQCGIHDVYKVETIGDAYCVAGGLHCQTKTHAHQIAWMALFMIRCAQTVYTPTGIAITMRIGIHTGSVVTGVVGTRMPRYCLFGNNVTLANRFESHSEGGKIYVSPTTHKLLQDDPGFKFSARKREDLPKGFPSDIPGVGYFLNKYEPKLDTEVTSTLGVSRQTEDGVLETDV</sequence>
<dbReference type="Gene3D" id="3.90.1520.10">
    <property type="entry name" value="H-NOX domain"/>
    <property type="match status" value="1"/>
</dbReference>
<feature type="compositionally biased region" description="Basic and acidic residues" evidence="10">
    <location>
        <begin position="759"/>
        <end position="771"/>
    </location>
</feature>
<dbReference type="InterPro" id="IPR011645">
    <property type="entry name" value="HNOB_dom_associated"/>
</dbReference>
<reference evidence="12" key="1">
    <citation type="submission" date="2020-04" db="EMBL/GenBank/DDBJ databases">
        <authorList>
            <person name="Neveu A P."/>
        </authorList>
    </citation>
    <scope>NUCLEOTIDE SEQUENCE</scope>
    <source>
        <tissue evidence="12">Whole embryo</tissue>
    </source>
</reference>
<dbReference type="GO" id="GO:0008074">
    <property type="term" value="C:guanylate cyclase complex, soluble"/>
    <property type="evidence" value="ECO:0007669"/>
    <property type="project" value="TreeGrafter"/>
</dbReference>
<dbReference type="GO" id="GO:0019934">
    <property type="term" value="P:cGMP-mediated signaling"/>
    <property type="evidence" value="ECO:0007669"/>
    <property type="project" value="TreeGrafter"/>
</dbReference>
<dbReference type="PANTHER" id="PTHR45655:SF6">
    <property type="entry name" value="HEAD-SPECIFIC GUANYLATE CYCLASE"/>
    <property type="match status" value="1"/>
</dbReference>
<feature type="coiled-coil region" evidence="9">
    <location>
        <begin position="941"/>
        <end position="968"/>
    </location>
</feature>
<proteinExistence type="evidence at transcript level"/>
<dbReference type="GO" id="GO:0005525">
    <property type="term" value="F:GTP binding"/>
    <property type="evidence" value="ECO:0007669"/>
    <property type="project" value="UniProtKB-KW"/>
</dbReference>
<evidence type="ECO:0000256" key="2">
    <source>
        <dbReference type="ARBA" id="ARBA00012202"/>
    </source>
</evidence>
<feature type="compositionally biased region" description="Polar residues" evidence="10">
    <location>
        <begin position="406"/>
        <end position="416"/>
    </location>
</feature>
<comment type="similarity">
    <text evidence="8">Belongs to the adenylyl cyclase class-4/guanylyl cyclase family.</text>
</comment>
<name>A0A6F9DEZ0_9ASCI</name>
<keyword evidence="3" id="KW-0963">Cytoplasm</keyword>
<dbReference type="Gene3D" id="3.30.450.260">
    <property type="entry name" value="Haem NO binding associated domain"/>
    <property type="match status" value="1"/>
</dbReference>